<evidence type="ECO:0000256" key="1">
    <source>
        <dbReference type="PROSITE-ProRule" id="PRU01251"/>
    </source>
</evidence>
<accession>A0A3A9ZPS4</accession>
<reference evidence="3 4" key="1">
    <citation type="journal article" date="2004" name="Syst. Appl. Microbiol.">
        <title>Cryptoendolithic actinomycetes from antarctic sandstone rock samples: Micromonospora endolithica sp. nov. and two isolates related to Micromonospora coerulea Jensen 1932.</title>
        <authorList>
            <person name="Hirsch P."/>
            <person name="Mevs U."/>
            <person name="Kroppenstedt R.M."/>
            <person name="Schumann P."/>
            <person name="Stackebrandt E."/>
        </authorList>
    </citation>
    <scope>NUCLEOTIDE SEQUENCE [LARGE SCALE GENOMIC DNA]</scope>
    <source>
        <strain evidence="3 4">JCM 12677</strain>
    </source>
</reference>
<proteinExistence type="predicted"/>
<evidence type="ECO:0000313" key="4">
    <source>
        <dbReference type="Proteomes" id="UP000281726"/>
    </source>
</evidence>
<dbReference type="InterPro" id="IPR036628">
    <property type="entry name" value="Clp_N_dom_sf"/>
</dbReference>
<comment type="caution">
    <text evidence="3">The sequence shown here is derived from an EMBL/GenBank/DDBJ whole genome shotgun (WGS) entry which is preliminary data.</text>
</comment>
<dbReference type="EMBL" id="RBAK01000001">
    <property type="protein sequence ID" value="RKN50250.1"/>
    <property type="molecule type" value="Genomic_DNA"/>
</dbReference>
<dbReference type="OrthoDB" id="3628183at2"/>
<dbReference type="InterPro" id="IPR004176">
    <property type="entry name" value="Clp_R_N"/>
</dbReference>
<keyword evidence="1" id="KW-0677">Repeat</keyword>
<dbReference type="Proteomes" id="UP000281726">
    <property type="component" value="Unassembled WGS sequence"/>
</dbReference>
<protein>
    <recommendedName>
        <fullName evidence="2">Clp R domain-containing protein</fullName>
    </recommendedName>
</protein>
<gene>
    <name evidence="3" type="ORF">D7223_00020</name>
</gene>
<sequence>MFEQFSAGSQALLSTALIEVGRRGDRRVSTEHLLLGLLHDTGSPATRALGITLESARAALEALDSEALAALQLNVTGVHRTPLPPASSHAPWTSAARAALKRTAAIARTGRSHSLEPQHLLLALLETPRPDPVAELLDRLGVDRAAVRAALSAGPAAAA</sequence>
<keyword evidence="4" id="KW-1185">Reference proteome</keyword>
<dbReference type="PROSITE" id="PS51903">
    <property type="entry name" value="CLP_R"/>
    <property type="match status" value="1"/>
</dbReference>
<dbReference type="AlphaFoldDB" id="A0A3A9ZPS4"/>
<dbReference type="Gene3D" id="1.10.1780.10">
    <property type="entry name" value="Clp, N-terminal domain"/>
    <property type="match status" value="1"/>
</dbReference>
<dbReference type="SUPFAM" id="SSF81923">
    <property type="entry name" value="Double Clp-N motif"/>
    <property type="match status" value="2"/>
</dbReference>
<dbReference type="RefSeq" id="WP_120723466.1">
    <property type="nucleotide sequence ID" value="NZ_RBAK01000001.1"/>
</dbReference>
<name>A0A3A9ZPS4_9ACTN</name>
<evidence type="ECO:0000259" key="2">
    <source>
        <dbReference type="PROSITE" id="PS51903"/>
    </source>
</evidence>
<feature type="domain" description="Clp R" evidence="2">
    <location>
        <begin position="2"/>
        <end position="158"/>
    </location>
</feature>
<evidence type="ECO:0000313" key="3">
    <source>
        <dbReference type="EMBL" id="RKN50250.1"/>
    </source>
</evidence>
<dbReference type="Pfam" id="PF02861">
    <property type="entry name" value="Clp_N"/>
    <property type="match status" value="2"/>
</dbReference>
<organism evidence="3 4">
    <name type="scientific">Micromonospora endolithica</name>
    <dbReference type="NCBI Taxonomy" id="230091"/>
    <lineage>
        <taxon>Bacteria</taxon>
        <taxon>Bacillati</taxon>
        <taxon>Actinomycetota</taxon>
        <taxon>Actinomycetes</taxon>
        <taxon>Micromonosporales</taxon>
        <taxon>Micromonosporaceae</taxon>
        <taxon>Micromonospora</taxon>
    </lineage>
</organism>